<keyword evidence="3" id="KW-0119">Carbohydrate metabolism</keyword>
<evidence type="ECO:0000313" key="4">
    <source>
        <dbReference type="EMBL" id="KXT68592.1"/>
    </source>
</evidence>
<dbReference type="Pfam" id="PF00480">
    <property type="entry name" value="ROK"/>
    <property type="match status" value="1"/>
</dbReference>
<organism evidence="4 5">
    <name type="scientific">Streptococcus cristatus</name>
    <dbReference type="NCBI Taxonomy" id="45634"/>
    <lineage>
        <taxon>Bacteria</taxon>
        <taxon>Bacillati</taxon>
        <taxon>Bacillota</taxon>
        <taxon>Bacilli</taxon>
        <taxon>Lactobacillales</taxon>
        <taxon>Streptococcaceae</taxon>
        <taxon>Streptococcus</taxon>
    </lineage>
</organism>
<dbReference type="PANTHER" id="PTHR18964:SF149">
    <property type="entry name" value="BIFUNCTIONAL UDP-N-ACETYLGLUCOSAMINE 2-EPIMERASE_N-ACETYLMANNOSAMINE KINASE"/>
    <property type="match status" value="1"/>
</dbReference>
<dbReference type="Pfam" id="PF13412">
    <property type="entry name" value="HTH_24"/>
    <property type="match status" value="1"/>
</dbReference>
<dbReference type="InterPro" id="IPR043129">
    <property type="entry name" value="ATPase_NBD"/>
</dbReference>
<dbReference type="PATRIC" id="fig|45634.12.peg.1876"/>
<reference evidence="4 5" key="1">
    <citation type="submission" date="2016-01" db="EMBL/GenBank/DDBJ databases">
        <title>Highly variable Streptococcus oralis are common among viridans streptococci isolated from primates.</title>
        <authorList>
            <person name="Denapaite D."/>
            <person name="Rieger M."/>
            <person name="Koendgen S."/>
            <person name="Brueckner R."/>
            <person name="Ochigava I."/>
            <person name="Kappeler P."/>
            <person name="Maetz-Rensing K."/>
            <person name="Leendertz F."/>
            <person name="Hakenbeck R."/>
        </authorList>
    </citation>
    <scope>NUCLEOTIDE SEQUENCE [LARGE SCALE GENOMIC DNA]</scope>
    <source>
        <strain evidence="4 5">DD08</strain>
    </source>
</reference>
<protein>
    <submittedName>
        <fullName evidence="4">Putative ROK-family transcriptional regulator</fullName>
    </submittedName>
</protein>
<dbReference type="InterPro" id="IPR036388">
    <property type="entry name" value="WH-like_DNA-bd_sf"/>
</dbReference>
<dbReference type="AlphaFoldDB" id="A0A139MY36"/>
<keyword evidence="3" id="KW-0859">Xylose metabolism</keyword>
<name>A0A139MY36_STRCR</name>
<comment type="similarity">
    <text evidence="2">Belongs to the ROK (NagC/XylR) family.</text>
</comment>
<proteinExistence type="inferred from homology"/>
<dbReference type="STRING" id="45634.SCRDD08_01797"/>
<dbReference type="Gene3D" id="1.10.10.10">
    <property type="entry name" value="Winged helix-like DNA-binding domain superfamily/Winged helix DNA-binding domain"/>
    <property type="match status" value="1"/>
</dbReference>
<dbReference type="SUPFAM" id="SSF53067">
    <property type="entry name" value="Actin-like ATPase domain"/>
    <property type="match status" value="1"/>
</dbReference>
<dbReference type="PANTHER" id="PTHR18964">
    <property type="entry name" value="ROK (REPRESSOR, ORF, KINASE) FAMILY"/>
    <property type="match status" value="1"/>
</dbReference>
<dbReference type="Gene3D" id="3.30.420.40">
    <property type="match status" value="2"/>
</dbReference>
<evidence type="ECO:0000256" key="1">
    <source>
        <dbReference type="ARBA" id="ARBA00002486"/>
    </source>
</evidence>
<evidence type="ECO:0000256" key="2">
    <source>
        <dbReference type="ARBA" id="ARBA00006479"/>
    </source>
</evidence>
<comment type="caution">
    <text evidence="4">The sequence shown here is derived from an EMBL/GenBank/DDBJ whole genome shotgun (WGS) entry which is preliminary data.</text>
</comment>
<dbReference type="GO" id="GO:0042732">
    <property type="term" value="P:D-xylose metabolic process"/>
    <property type="evidence" value="ECO:0007669"/>
    <property type="project" value="UniProtKB-KW"/>
</dbReference>
<sequence>MTLTRKQAEIRATILDQLYAKRPISRIDISKETHITPATTGNIINELIKEGLVHELGELDDDSVGRKKTLLDITSRQHFYLGFEISEKYLALVITDNIGEILASEWHTHYLEHQEGPSDIKIIQLIQHFLQKHKDISISAIGIGLPGHVKLDESQQIISKNPLWENINLKRIQDAFDVPVYFGNKSHCLTLAERLFTYHSTDSNFIVYHVARGIHCSYMYNGSIYSQENFLIGEVGHTIINPEGERCPCGKNGCLQVYASESALINKASLLYHSSRVSLLRTLVADSSDINLNILLTAYKLGDLGSIELINTACKYLAISISNLCQLIDMERIYLDGEIFSYPIIAEQILSYLQHMVQLFPHQKQPEITIKPYSYLNVARAATSLCINAAFLNKKNESLYSSHF</sequence>
<gene>
    <name evidence="4" type="ORF">SCRDD08_01797</name>
</gene>
<dbReference type="EMBL" id="LQRD01000069">
    <property type="protein sequence ID" value="KXT68592.1"/>
    <property type="molecule type" value="Genomic_DNA"/>
</dbReference>
<dbReference type="SUPFAM" id="SSF46785">
    <property type="entry name" value="Winged helix' DNA-binding domain"/>
    <property type="match status" value="1"/>
</dbReference>
<evidence type="ECO:0000256" key="3">
    <source>
        <dbReference type="ARBA" id="ARBA00022629"/>
    </source>
</evidence>
<comment type="function">
    <text evidence="1">Transcriptional repressor of xylose-utilizing enzymes.</text>
</comment>
<accession>A0A139MY36</accession>
<evidence type="ECO:0000313" key="5">
    <source>
        <dbReference type="Proteomes" id="UP000070377"/>
    </source>
</evidence>
<dbReference type="InterPro" id="IPR036390">
    <property type="entry name" value="WH_DNA-bd_sf"/>
</dbReference>
<dbReference type="InterPro" id="IPR000600">
    <property type="entry name" value="ROK"/>
</dbReference>
<dbReference type="RefSeq" id="WP_061423361.1">
    <property type="nucleotide sequence ID" value="NZ_KQ969063.1"/>
</dbReference>
<dbReference type="Proteomes" id="UP000070377">
    <property type="component" value="Unassembled WGS sequence"/>
</dbReference>